<feature type="transmembrane region" description="Helical" evidence="8">
    <location>
        <begin position="311"/>
        <end position="335"/>
    </location>
</feature>
<dbReference type="Pfam" id="PF13231">
    <property type="entry name" value="PMT_2"/>
    <property type="match status" value="1"/>
</dbReference>
<keyword evidence="11" id="KW-1185">Reference proteome</keyword>
<keyword evidence="4 10" id="KW-0808">Transferase</keyword>
<feature type="transmembrane region" description="Helical" evidence="8">
    <location>
        <begin position="173"/>
        <end position="203"/>
    </location>
</feature>
<dbReference type="OrthoDB" id="9815691at2"/>
<dbReference type="RefSeq" id="WP_131995918.1">
    <property type="nucleotide sequence ID" value="NZ_SMGK01000003.1"/>
</dbReference>
<feature type="domain" description="Glycosyltransferase RgtA/B/C/D-like" evidence="9">
    <location>
        <begin position="67"/>
        <end position="232"/>
    </location>
</feature>
<keyword evidence="7 8" id="KW-0472">Membrane</keyword>
<feature type="transmembrane region" description="Helical" evidence="8">
    <location>
        <begin position="269"/>
        <end position="291"/>
    </location>
</feature>
<accession>A0A4R1L3A7</accession>
<dbReference type="InterPro" id="IPR050297">
    <property type="entry name" value="LipidA_mod_glycosyltrf_83"/>
</dbReference>
<gene>
    <name evidence="10" type="ORF">C7378_2098</name>
</gene>
<feature type="transmembrane region" description="Helical" evidence="8">
    <location>
        <begin position="145"/>
        <end position="161"/>
    </location>
</feature>
<evidence type="ECO:0000256" key="2">
    <source>
        <dbReference type="ARBA" id="ARBA00022475"/>
    </source>
</evidence>
<feature type="transmembrane region" description="Helical" evidence="8">
    <location>
        <begin position="122"/>
        <end position="139"/>
    </location>
</feature>
<comment type="subcellular location">
    <subcellularLocation>
        <location evidence="1">Cell membrane</location>
        <topology evidence="1">Multi-pass membrane protein</topology>
    </subcellularLocation>
</comment>
<feature type="transmembrane region" description="Helical" evidence="8">
    <location>
        <begin position="215"/>
        <end position="234"/>
    </location>
</feature>
<keyword evidence="2" id="KW-1003">Cell membrane</keyword>
<evidence type="ECO:0000256" key="7">
    <source>
        <dbReference type="ARBA" id="ARBA00023136"/>
    </source>
</evidence>
<name>A0A4R1L3A7_9BACT</name>
<dbReference type="GO" id="GO:0005886">
    <property type="term" value="C:plasma membrane"/>
    <property type="evidence" value="ECO:0007669"/>
    <property type="project" value="UniProtKB-SubCell"/>
</dbReference>
<evidence type="ECO:0000256" key="3">
    <source>
        <dbReference type="ARBA" id="ARBA00022676"/>
    </source>
</evidence>
<proteinExistence type="predicted"/>
<dbReference type="GO" id="GO:0010041">
    <property type="term" value="P:response to iron(III) ion"/>
    <property type="evidence" value="ECO:0007669"/>
    <property type="project" value="TreeGrafter"/>
</dbReference>
<sequence>MKSYLTAKRFVLPLLGLWLLLYGSFTLFTPPLADGLDALRAEAARGMMLRHQWITPYADGVRYLADAPAPTWAMAASFRIFGISDWAARLPLAFTALLLVLVAFRMAIDLTLNGPADRARRSGFYAALILVTNVALFAGTREMNGTVLTALAASFAAHFFWRSLRLGPTLGSAIGFAAACALALLSAGLPGLLVPLITVALVLVRSRRLSHLQRWHPFAALAVFLLLALPWHIAASLANRGPGPAHGFLWHYFVAHQGRELFLFMRHHATAATGMLSYFLIFLAAFLPWVIFHSAQCPECPEEEHAKRRLLSCWLLTAVLLGLLFPQQVGVVALAPPLAMMAADWLAADEESPAAAGVKRAQLLFRVGVLIALGCAVLLRYQPHVAGLSHRAVAWLHVPPGIIATAVLVGTGANLLLRRRGRARLANCFLAGMMVFVLLGTQAALVTVSAVNSSQNLAQAISPELNADSVIVINGRLEQASSFAFYLGRRVLVVNGRGGELAYGASFNDLPPVFLDQAALAKLWNGPGRVFLWTEEQFAPAFAAPVYVIARSGGKMVLSNAPNEGGADF</sequence>
<dbReference type="InterPro" id="IPR038731">
    <property type="entry name" value="RgtA/B/C-like"/>
</dbReference>
<feature type="transmembrane region" description="Helical" evidence="8">
    <location>
        <begin position="394"/>
        <end position="417"/>
    </location>
</feature>
<evidence type="ECO:0000256" key="8">
    <source>
        <dbReference type="SAM" id="Phobius"/>
    </source>
</evidence>
<dbReference type="GO" id="GO:0009103">
    <property type="term" value="P:lipopolysaccharide biosynthetic process"/>
    <property type="evidence" value="ECO:0007669"/>
    <property type="project" value="UniProtKB-ARBA"/>
</dbReference>
<evidence type="ECO:0000313" key="10">
    <source>
        <dbReference type="EMBL" id="TCK72516.1"/>
    </source>
</evidence>
<dbReference type="Proteomes" id="UP000295210">
    <property type="component" value="Unassembled WGS sequence"/>
</dbReference>
<feature type="transmembrane region" description="Helical" evidence="8">
    <location>
        <begin position="90"/>
        <end position="110"/>
    </location>
</feature>
<evidence type="ECO:0000259" key="9">
    <source>
        <dbReference type="Pfam" id="PF13231"/>
    </source>
</evidence>
<dbReference type="PANTHER" id="PTHR33908:SF3">
    <property type="entry name" value="UNDECAPRENYL PHOSPHATE-ALPHA-4-AMINO-4-DEOXY-L-ARABINOSE ARABINOSYL TRANSFERASE"/>
    <property type="match status" value="1"/>
</dbReference>
<dbReference type="EMBL" id="SMGK01000003">
    <property type="protein sequence ID" value="TCK72516.1"/>
    <property type="molecule type" value="Genomic_DNA"/>
</dbReference>
<evidence type="ECO:0000256" key="1">
    <source>
        <dbReference type="ARBA" id="ARBA00004651"/>
    </source>
</evidence>
<evidence type="ECO:0000256" key="4">
    <source>
        <dbReference type="ARBA" id="ARBA00022679"/>
    </source>
</evidence>
<keyword evidence="3" id="KW-0328">Glycosyltransferase</keyword>
<evidence type="ECO:0000313" key="11">
    <source>
        <dbReference type="Proteomes" id="UP000295210"/>
    </source>
</evidence>
<dbReference type="GO" id="GO:0016763">
    <property type="term" value="F:pentosyltransferase activity"/>
    <property type="evidence" value="ECO:0007669"/>
    <property type="project" value="TreeGrafter"/>
</dbReference>
<evidence type="ECO:0000256" key="5">
    <source>
        <dbReference type="ARBA" id="ARBA00022692"/>
    </source>
</evidence>
<comment type="caution">
    <text evidence="10">The sequence shown here is derived from an EMBL/GenBank/DDBJ whole genome shotgun (WGS) entry which is preliminary data.</text>
</comment>
<feature type="transmembrane region" description="Helical" evidence="8">
    <location>
        <begin position="429"/>
        <end position="451"/>
    </location>
</feature>
<dbReference type="PANTHER" id="PTHR33908">
    <property type="entry name" value="MANNOSYLTRANSFERASE YKCB-RELATED"/>
    <property type="match status" value="1"/>
</dbReference>
<organism evidence="10 11">
    <name type="scientific">Acidipila rosea</name>
    <dbReference type="NCBI Taxonomy" id="768535"/>
    <lineage>
        <taxon>Bacteria</taxon>
        <taxon>Pseudomonadati</taxon>
        <taxon>Acidobacteriota</taxon>
        <taxon>Terriglobia</taxon>
        <taxon>Terriglobales</taxon>
        <taxon>Acidobacteriaceae</taxon>
        <taxon>Acidipila</taxon>
    </lineage>
</organism>
<evidence type="ECO:0000256" key="6">
    <source>
        <dbReference type="ARBA" id="ARBA00022989"/>
    </source>
</evidence>
<keyword evidence="6 8" id="KW-1133">Transmembrane helix</keyword>
<dbReference type="AlphaFoldDB" id="A0A4R1L3A7"/>
<keyword evidence="5 8" id="KW-0812">Transmembrane</keyword>
<protein>
    <submittedName>
        <fullName evidence="10">4-amino-4-deoxy-L-arabinose transferase-like glycosyltransferase</fullName>
    </submittedName>
</protein>
<reference evidence="10 11" key="1">
    <citation type="submission" date="2019-03" db="EMBL/GenBank/DDBJ databases">
        <title>Genomic Encyclopedia of Type Strains, Phase IV (KMG-IV): sequencing the most valuable type-strain genomes for metagenomic binning, comparative biology and taxonomic classification.</title>
        <authorList>
            <person name="Goeker M."/>
        </authorList>
    </citation>
    <scope>NUCLEOTIDE SEQUENCE [LARGE SCALE GENOMIC DNA]</scope>
    <source>
        <strain evidence="10 11">DSM 103428</strain>
    </source>
</reference>